<feature type="transmembrane region" description="Helical" evidence="1">
    <location>
        <begin position="154"/>
        <end position="178"/>
    </location>
</feature>
<protein>
    <submittedName>
        <fullName evidence="2">Uncharacterized protein</fullName>
    </submittedName>
</protein>
<dbReference type="Proteomes" id="UP000000305">
    <property type="component" value="Unassembled WGS sequence"/>
</dbReference>
<evidence type="ECO:0000313" key="3">
    <source>
        <dbReference type="Proteomes" id="UP000000305"/>
    </source>
</evidence>
<evidence type="ECO:0000313" key="2">
    <source>
        <dbReference type="EMBL" id="EFX84950.1"/>
    </source>
</evidence>
<dbReference type="HOGENOM" id="CLU_1483430_0_0_1"/>
<dbReference type="EMBL" id="GL732533">
    <property type="protein sequence ID" value="EFX84950.1"/>
    <property type="molecule type" value="Genomic_DNA"/>
</dbReference>
<proteinExistence type="predicted"/>
<keyword evidence="1" id="KW-0812">Transmembrane</keyword>
<evidence type="ECO:0000256" key="1">
    <source>
        <dbReference type="SAM" id="Phobius"/>
    </source>
</evidence>
<reference evidence="2 3" key="1">
    <citation type="journal article" date="2011" name="Science">
        <title>The ecoresponsive genome of Daphnia pulex.</title>
        <authorList>
            <person name="Colbourne J.K."/>
            <person name="Pfrender M.E."/>
            <person name="Gilbert D."/>
            <person name="Thomas W.K."/>
            <person name="Tucker A."/>
            <person name="Oakley T.H."/>
            <person name="Tokishita S."/>
            <person name="Aerts A."/>
            <person name="Arnold G.J."/>
            <person name="Basu M.K."/>
            <person name="Bauer D.J."/>
            <person name="Caceres C.E."/>
            <person name="Carmel L."/>
            <person name="Casola C."/>
            <person name="Choi J.H."/>
            <person name="Detter J.C."/>
            <person name="Dong Q."/>
            <person name="Dusheyko S."/>
            <person name="Eads B.D."/>
            <person name="Frohlich T."/>
            <person name="Geiler-Samerotte K.A."/>
            <person name="Gerlach D."/>
            <person name="Hatcher P."/>
            <person name="Jogdeo S."/>
            <person name="Krijgsveld J."/>
            <person name="Kriventseva E.V."/>
            <person name="Kultz D."/>
            <person name="Laforsch C."/>
            <person name="Lindquist E."/>
            <person name="Lopez J."/>
            <person name="Manak J.R."/>
            <person name="Muller J."/>
            <person name="Pangilinan J."/>
            <person name="Patwardhan R.P."/>
            <person name="Pitluck S."/>
            <person name="Pritham E.J."/>
            <person name="Rechtsteiner A."/>
            <person name="Rho M."/>
            <person name="Rogozin I.B."/>
            <person name="Sakarya O."/>
            <person name="Salamov A."/>
            <person name="Schaack S."/>
            <person name="Shapiro H."/>
            <person name="Shiga Y."/>
            <person name="Skalitzky C."/>
            <person name="Smith Z."/>
            <person name="Souvorov A."/>
            <person name="Sung W."/>
            <person name="Tang Z."/>
            <person name="Tsuchiya D."/>
            <person name="Tu H."/>
            <person name="Vos H."/>
            <person name="Wang M."/>
            <person name="Wolf Y.I."/>
            <person name="Yamagata H."/>
            <person name="Yamada T."/>
            <person name="Ye Y."/>
            <person name="Shaw J.R."/>
            <person name="Andrews J."/>
            <person name="Crease T.J."/>
            <person name="Tang H."/>
            <person name="Lucas S.M."/>
            <person name="Robertson H.M."/>
            <person name="Bork P."/>
            <person name="Koonin E.V."/>
            <person name="Zdobnov E.M."/>
            <person name="Grigoriev I.V."/>
            <person name="Lynch M."/>
            <person name="Boore J.L."/>
        </authorList>
    </citation>
    <scope>NUCLEOTIDE SEQUENCE [LARGE SCALE GENOMIC DNA]</scope>
</reference>
<dbReference type="OrthoDB" id="6351352at2759"/>
<dbReference type="InParanoid" id="E9G6K3"/>
<keyword evidence="1" id="KW-1133">Transmembrane helix</keyword>
<organism evidence="2 3">
    <name type="scientific">Daphnia pulex</name>
    <name type="common">Water flea</name>
    <dbReference type="NCBI Taxonomy" id="6669"/>
    <lineage>
        <taxon>Eukaryota</taxon>
        <taxon>Metazoa</taxon>
        <taxon>Ecdysozoa</taxon>
        <taxon>Arthropoda</taxon>
        <taxon>Crustacea</taxon>
        <taxon>Branchiopoda</taxon>
        <taxon>Diplostraca</taxon>
        <taxon>Cladocera</taxon>
        <taxon>Anomopoda</taxon>
        <taxon>Daphniidae</taxon>
        <taxon>Daphnia</taxon>
    </lineage>
</organism>
<name>E9G6K3_DAPPU</name>
<dbReference type="AlphaFoldDB" id="E9G6K3"/>
<gene>
    <name evidence="2" type="ORF">DAPPUDRAFT_314561</name>
</gene>
<dbReference type="KEGG" id="dpx:DAPPUDRAFT_314561"/>
<keyword evidence="3" id="KW-1185">Reference proteome</keyword>
<keyword evidence="1" id="KW-0472">Membrane</keyword>
<accession>E9G6K3</accession>
<sequence length="182" mass="20257">MFSLDDEDTSQSEITSFEVSEMSRNQYSINCESDEKISKNKSEIYRRLEINKNVFTTDPNDTSATAASTSRFDNLILNGSVSVPTSSFMISDQYINDEVETVKIVNSPVCQEEMGDELLVEFETIDLAAASSVIATENRCDNWPSAVDQRKRRCVLAVVIASVAGVTIVIVIIVLLTFNLHR</sequence>